<proteinExistence type="predicted"/>
<keyword evidence="2" id="KW-1185">Reference proteome</keyword>
<dbReference type="Proteomes" id="UP000215506">
    <property type="component" value="Unassembled WGS sequence"/>
</dbReference>
<dbReference type="InterPro" id="IPR027417">
    <property type="entry name" value="P-loop_NTPase"/>
</dbReference>
<dbReference type="Gene3D" id="3.40.50.300">
    <property type="entry name" value="P-loop containing nucleotide triphosphate hydrolases"/>
    <property type="match status" value="1"/>
</dbReference>
<dbReference type="EC" id="2.7.4.3" evidence="1"/>
<reference evidence="1 2" key="1">
    <citation type="submission" date="2017-07" db="EMBL/GenBank/DDBJ databases">
        <title>First draft Genome Sequence of Nocardia cerradoensis isolated from human infection.</title>
        <authorList>
            <person name="Carrasco G."/>
        </authorList>
    </citation>
    <scope>NUCLEOTIDE SEQUENCE [LARGE SCALE GENOMIC DNA]</scope>
    <source>
        <strain evidence="1 2">CNM20130759</strain>
    </source>
</reference>
<dbReference type="EMBL" id="NGAF01000058">
    <property type="protein sequence ID" value="OXR39846.1"/>
    <property type="molecule type" value="Genomic_DNA"/>
</dbReference>
<keyword evidence="1" id="KW-0808">Transferase</keyword>
<name>A0A231GTA1_9NOCA</name>
<dbReference type="GO" id="GO:0004017">
    <property type="term" value="F:AMP kinase activity"/>
    <property type="evidence" value="ECO:0007669"/>
    <property type="project" value="UniProtKB-EC"/>
</dbReference>
<organism evidence="1 2">
    <name type="scientific">Nocardia cerradoensis</name>
    <dbReference type="NCBI Taxonomy" id="85688"/>
    <lineage>
        <taxon>Bacteria</taxon>
        <taxon>Bacillati</taxon>
        <taxon>Actinomycetota</taxon>
        <taxon>Actinomycetes</taxon>
        <taxon>Mycobacteriales</taxon>
        <taxon>Nocardiaceae</taxon>
        <taxon>Nocardia</taxon>
    </lineage>
</organism>
<gene>
    <name evidence="1" type="primary">adk_2</name>
    <name evidence="1" type="ORF">B7C42_08087</name>
</gene>
<dbReference type="SUPFAM" id="SSF52540">
    <property type="entry name" value="P-loop containing nucleoside triphosphate hydrolases"/>
    <property type="match status" value="1"/>
</dbReference>
<accession>A0A231GTA1</accession>
<keyword evidence="1" id="KW-0418">Kinase</keyword>
<sequence>MLIVGSPCHPRSPWSNDAITRFPARICALCIPRIRRGRGAFRPEPRPLGPDTPGPIERGLAMPLSLVVPIFGPPAAGKTTLTLHLGLSPGRTIFRLREHVPKEVLAATATDSARLGWIDEFTVADTLRSYFATLQADAAVHTVLLDNFPGSGSQVGHLLATVWPLIPRVHIEPIEVVTDVRTLKQRARSRKVCHQCERDPIRDPRLPATPASEDTWTCARCGGLLHPRRGDSPRLFKARLQRYHQAAEGIRDGFTSSGLTITQLDTTNTIDSAANLLAPLLISRSPVS</sequence>
<evidence type="ECO:0000313" key="1">
    <source>
        <dbReference type="EMBL" id="OXR39846.1"/>
    </source>
</evidence>
<dbReference type="AlphaFoldDB" id="A0A231GTA1"/>
<protein>
    <submittedName>
        <fullName evidence="1">Adenylate kinase</fullName>
        <ecNumber evidence="1">2.7.4.3</ecNumber>
    </submittedName>
</protein>
<comment type="caution">
    <text evidence="1">The sequence shown here is derived from an EMBL/GenBank/DDBJ whole genome shotgun (WGS) entry which is preliminary data.</text>
</comment>
<evidence type="ECO:0000313" key="2">
    <source>
        <dbReference type="Proteomes" id="UP000215506"/>
    </source>
</evidence>